<evidence type="ECO:0000256" key="2">
    <source>
        <dbReference type="PROSITE-ProRule" id="PRU00335"/>
    </source>
</evidence>
<dbReference type="Pfam" id="PF00440">
    <property type="entry name" value="TetR_N"/>
    <property type="match status" value="1"/>
</dbReference>
<feature type="DNA-binding region" description="H-T-H motif" evidence="2">
    <location>
        <begin position="13"/>
        <end position="32"/>
    </location>
</feature>
<evidence type="ECO:0000256" key="1">
    <source>
        <dbReference type="ARBA" id="ARBA00023125"/>
    </source>
</evidence>
<keyword evidence="5" id="KW-1185">Reference proteome</keyword>
<dbReference type="InterPro" id="IPR001647">
    <property type="entry name" value="HTH_TetR"/>
</dbReference>
<dbReference type="Gene3D" id="1.10.357.10">
    <property type="entry name" value="Tetracycline Repressor, domain 2"/>
    <property type="match status" value="1"/>
</dbReference>
<reference evidence="4" key="1">
    <citation type="submission" date="2022-05" db="EMBL/GenBank/DDBJ databases">
        <title>An RpoN-dependent PEP-CTERM gene is involved in floc formation of an Aquincola tertiaricarbonis strain.</title>
        <authorList>
            <person name="Qiu D."/>
            <person name="Xia M."/>
        </authorList>
    </citation>
    <scope>NUCLEOTIDE SEQUENCE</scope>
    <source>
        <strain evidence="4">RN12</strain>
    </source>
</reference>
<accession>A0ABY4S5N8</accession>
<feature type="domain" description="HTH tetR-type" evidence="3">
    <location>
        <begin position="1"/>
        <end position="50"/>
    </location>
</feature>
<proteinExistence type="predicted"/>
<evidence type="ECO:0000313" key="4">
    <source>
        <dbReference type="EMBL" id="URI08738.1"/>
    </source>
</evidence>
<evidence type="ECO:0000259" key="3">
    <source>
        <dbReference type="PROSITE" id="PS50977"/>
    </source>
</evidence>
<dbReference type="PROSITE" id="PS50977">
    <property type="entry name" value="HTH_TETR_2"/>
    <property type="match status" value="1"/>
</dbReference>
<organism evidence="4 5">
    <name type="scientific">Aquincola tertiaricarbonis</name>
    <dbReference type="NCBI Taxonomy" id="391953"/>
    <lineage>
        <taxon>Bacteria</taxon>
        <taxon>Pseudomonadati</taxon>
        <taxon>Pseudomonadota</taxon>
        <taxon>Betaproteobacteria</taxon>
        <taxon>Burkholderiales</taxon>
        <taxon>Sphaerotilaceae</taxon>
        <taxon>Aquincola</taxon>
    </lineage>
</organism>
<dbReference type="SUPFAM" id="SSF46689">
    <property type="entry name" value="Homeodomain-like"/>
    <property type="match status" value="1"/>
</dbReference>
<evidence type="ECO:0000313" key="5">
    <source>
        <dbReference type="Proteomes" id="UP001056201"/>
    </source>
</evidence>
<dbReference type="InterPro" id="IPR009057">
    <property type="entry name" value="Homeodomain-like_sf"/>
</dbReference>
<keyword evidence="1 2" id="KW-0238">DNA-binding</keyword>
<protein>
    <submittedName>
        <fullName evidence="4">TetR/AcrR family transcriptional regulator</fullName>
    </submittedName>
</protein>
<dbReference type="EMBL" id="CP097636">
    <property type="protein sequence ID" value="URI08738.1"/>
    <property type="molecule type" value="Genomic_DNA"/>
</dbReference>
<dbReference type="RefSeq" id="WP_250196958.1">
    <property type="nucleotide sequence ID" value="NZ_CP097636.1"/>
</dbReference>
<gene>
    <name evidence="4" type="ORF">MW290_24490</name>
</gene>
<name>A0ABY4S5N8_AQUTE</name>
<dbReference type="Proteomes" id="UP001056201">
    <property type="component" value="Chromosome 2"/>
</dbReference>
<sequence>MAILVDGGVDLIRVDVIARQLKLTRGSFYWHFKDRDALLSEVLKAWRQAATEQVTERFSRDNQDPRALIRDLLSLPFRGRSAQRAARIELAIRDWARRDAMARQAVDEADATRIDYIARCFCALGFGSSEARHRAGILYAYELGESLLVNQGSAAHQLERSALLERLLLEPPPR</sequence>